<evidence type="ECO:0000313" key="13">
    <source>
        <dbReference type="RefSeq" id="XP_030760554.1"/>
    </source>
</evidence>
<dbReference type="PANTHER" id="PTHR11214:SF376">
    <property type="entry name" value="HEXOSYLTRANSFERASE"/>
    <property type="match status" value="1"/>
</dbReference>
<dbReference type="GO" id="GO:0000139">
    <property type="term" value="C:Golgi membrane"/>
    <property type="evidence" value="ECO:0007669"/>
    <property type="project" value="UniProtKB-SubCell"/>
</dbReference>
<dbReference type="GeneID" id="115885708"/>
<evidence type="ECO:0000256" key="2">
    <source>
        <dbReference type="ARBA" id="ARBA00008661"/>
    </source>
</evidence>
<organism evidence="12 13">
    <name type="scientific">Sitophilus oryzae</name>
    <name type="common">Rice weevil</name>
    <name type="synonym">Curculio oryzae</name>
    <dbReference type="NCBI Taxonomy" id="7048"/>
    <lineage>
        <taxon>Eukaryota</taxon>
        <taxon>Metazoa</taxon>
        <taxon>Ecdysozoa</taxon>
        <taxon>Arthropoda</taxon>
        <taxon>Hexapoda</taxon>
        <taxon>Insecta</taxon>
        <taxon>Pterygota</taxon>
        <taxon>Neoptera</taxon>
        <taxon>Endopterygota</taxon>
        <taxon>Coleoptera</taxon>
        <taxon>Polyphaga</taxon>
        <taxon>Cucujiformia</taxon>
        <taxon>Curculionidae</taxon>
        <taxon>Dryophthorinae</taxon>
        <taxon>Sitophilus</taxon>
    </lineage>
</organism>
<dbReference type="Proteomes" id="UP000504635">
    <property type="component" value="Unplaced"/>
</dbReference>
<dbReference type="KEGG" id="soy:115885708"/>
<dbReference type="AlphaFoldDB" id="A0A6J2YBH5"/>
<comment type="similarity">
    <text evidence="2 11">Belongs to the glycosyltransferase 31 family.</text>
</comment>
<evidence type="ECO:0000313" key="12">
    <source>
        <dbReference type="Proteomes" id="UP000504635"/>
    </source>
</evidence>
<proteinExistence type="inferred from homology"/>
<dbReference type="FunFam" id="3.90.550.50:FF:000001">
    <property type="entry name" value="Hexosyltransferase"/>
    <property type="match status" value="1"/>
</dbReference>
<evidence type="ECO:0000256" key="10">
    <source>
        <dbReference type="ARBA" id="ARBA00023180"/>
    </source>
</evidence>
<protein>
    <recommendedName>
        <fullName evidence="11">Hexosyltransferase</fullName>
        <ecNumber evidence="11">2.4.1.-</ecNumber>
    </recommendedName>
</protein>
<name>A0A6J2YBH5_SITOR</name>
<dbReference type="GO" id="GO:0006493">
    <property type="term" value="P:protein O-linked glycosylation"/>
    <property type="evidence" value="ECO:0007669"/>
    <property type="project" value="TreeGrafter"/>
</dbReference>
<evidence type="ECO:0000256" key="9">
    <source>
        <dbReference type="ARBA" id="ARBA00023136"/>
    </source>
</evidence>
<keyword evidence="9 11" id="KW-0472">Membrane</keyword>
<comment type="subcellular location">
    <subcellularLocation>
        <location evidence="1 11">Golgi apparatus membrane</location>
        <topology evidence="1 11">Single-pass type II membrane protein</topology>
    </subcellularLocation>
</comment>
<evidence type="ECO:0000256" key="5">
    <source>
        <dbReference type="ARBA" id="ARBA00022692"/>
    </source>
</evidence>
<evidence type="ECO:0000256" key="6">
    <source>
        <dbReference type="ARBA" id="ARBA00022968"/>
    </source>
</evidence>
<evidence type="ECO:0000256" key="3">
    <source>
        <dbReference type="ARBA" id="ARBA00022676"/>
    </source>
</evidence>
<keyword evidence="6 11" id="KW-0735">Signal-anchor</keyword>
<keyword evidence="5 11" id="KW-0812">Transmembrane</keyword>
<dbReference type="PANTHER" id="PTHR11214">
    <property type="entry name" value="BETA-1,3-N-ACETYLGLUCOSAMINYLTRANSFERASE"/>
    <property type="match status" value="1"/>
</dbReference>
<keyword evidence="3 11" id="KW-0328">Glycosyltransferase</keyword>
<dbReference type="InParanoid" id="A0A6J2YBH5"/>
<evidence type="ECO:0000256" key="1">
    <source>
        <dbReference type="ARBA" id="ARBA00004323"/>
    </source>
</evidence>
<reference evidence="13" key="1">
    <citation type="submission" date="2025-08" db="UniProtKB">
        <authorList>
            <consortium name="RefSeq"/>
        </authorList>
    </citation>
    <scope>IDENTIFICATION</scope>
    <source>
        <tissue evidence="13">Gonads</tissue>
    </source>
</reference>
<keyword evidence="8 11" id="KW-0333">Golgi apparatus</keyword>
<keyword evidence="4" id="KW-0808">Transferase</keyword>
<sequence>MEIDVERNNCWRRIPVGCAKKKTLFLLVVVTTLIYLVLNWEVTKSADFLERPHENHRIHLKPAASPSFDVLSLGPQDYKRLVDLNDFHFTLIEPEACKSPVFLLVLVPSAPNHLHHRLNIRTTWGHRRMEVKIVFVLGRVQDNNLQKDIENESEVYRDVIQGNFLDTYQNLTYKAMSAFKFVLYHCEKALYVLKMDDDCFVNMPLLLNFLKNDLSVYGTDNLFLCNDMTGSPVIRDVHSQWYVSEMDLSDEFYPSYCSGWYAILSPDVIFRLYESTQKLKYLSIDDALIYGIAAKKCNLTHTDFSRYTLAYRSLNLLFNGTYDSLPLLFGSPNMNPEQIKNCWLFFRSRPVAASLRGALGT</sequence>
<keyword evidence="7 11" id="KW-1133">Transmembrane helix</keyword>
<accession>A0A6J2YBH5</accession>
<dbReference type="OrthoDB" id="115198at2759"/>
<evidence type="ECO:0000256" key="4">
    <source>
        <dbReference type="ARBA" id="ARBA00022679"/>
    </source>
</evidence>
<feature type="transmembrane region" description="Helical" evidence="11">
    <location>
        <begin position="23"/>
        <end position="40"/>
    </location>
</feature>
<keyword evidence="12" id="KW-1185">Reference proteome</keyword>
<dbReference type="Pfam" id="PF01762">
    <property type="entry name" value="Galactosyl_T"/>
    <property type="match status" value="1"/>
</dbReference>
<dbReference type="EC" id="2.4.1.-" evidence="11"/>
<evidence type="ECO:0000256" key="11">
    <source>
        <dbReference type="RuleBase" id="RU363063"/>
    </source>
</evidence>
<dbReference type="Gene3D" id="3.90.550.50">
    <property type="match status" value="1"/>
</dbReference>
<dbReference type="FunCoup" id="A0A6J2YBH5">
    <property type="interactions" value="76"/>
</dbReference>
<keyword evidence="10" id="KW-0325">Glycoprotein</keyword>
<dbReference type="InterPro" id="IPR002659">
    <property type="entry name" value="Glyco_trans_31"/>
</dbReference>
<dbReference type="RefSeq" id="XP_030760554.1">
    <property type="nucleotide sequence ID" value="XM_030904694.1"/>
</dbReference>
<dbReference type="GO" id="GO:0016758">
    <property type="term" value="F:hexosyltransferase activity"/>
    <property type="evidence" value="ECO:0007669"/>
    <property type="project" value="InterPro"/>
</dbReference>
<evidence type="ECO:0000256" key="7">
    <source>
        <dbReference type="ARBA" id="ARBA00022989"/>
    </source>
</evidence>
<evidence type="ECO:0000256" key="8">
    <source>
        <dbReference type="ARBA" id="ARBA00023034"/>
    </source>
</evidence>
<gene>
    <name evidence="13" type="primary">LOC115885708</name>
</gene>